<dbReference type="SUPFAM" id="SSF53448">
    <property type="entry name" value="Nucleotide-diphospho-sugar transferases"/>
    <property type="match status" value="1"/>
</dbReference>
<feature type="transmembrane region" description="Helical" evidence="1">
    <location>
        <begin position="299"/>
        <end position="331"/>
    </location>
</feature>
<evidence type="ECO:0000313" key="2">
    <source>
        <dbReference type="EMBL" id="MBE9115632.1"/>
    </source>
</evidence>
<comment type="caution">
    <text evidence="2">The sequence shown here is derived from an EMBL/GenBank/DDBJ whole genome shotgun (WGS) entry which is preliminary data.</text>
</comment>
<feature type="transmembrane region" description="Helical" evidence="1">
    <location>
        <begin position="369"/>
        <end position="388"/>
    </location>
</feature>
<keyword evidence="1" id="KW-0472">Membrane</keyword>
<proteinExistence type="predicted"/>
<feature type="transmembrane region" description="Helical" evidence="1">
    <location>
        <begin position="337"/>
        <end position="357"/>
    </location>
</feature>
<evidence type="ECO:0000313" key="3">
    <source>
        <dbReference type="Proteomes" id="UP000654482"/>
    </source>
</evidence>
<dbReference type="Proteomes" id="UP000654482">
    <property type="component" value="Unassembled WGS sequence"/>
</dbReference>
<gene>
    <name evidence="2" type="ORF">IQ249_06950</name>
</gene>
<dbReference type="CDD" id="cd06438">
    <property type="entry name" value="EpsO_like"/>
    <property type="match status" value="1"/>
</dbReference>
<keyword evidence="1" id="KW-1133">Transmembrane helix</keyword>
<keyword evidence="1" id="KW-0812">Transmembrane</keyword>
<dbReference type="Gene3D" id="3.90.550.10">
    <property type="entry name" value="Spore Coat Polysaccharide Biosynthesis Protein SpsA, Chain A"/>
    <property type="match status" value="1"/>
</dbReference>
<reference evidence="2" key="1">
    <citation type="submission" date="2020-10" db="EMBL/GenBank/DDBJ databases">
        <authorList>
            <person name="Castelo-Branco R."/>
            <person name="Eusebio N."/>
            <person name="Adriana R."/>
            <person name="Vieira A."/>
            <person name="Brugerolle De Fraissinette N."/>
            <person name="Rezende De Castro R."/>
            <person name="Schneider M.P."/>
            <person name="Vasconcelos V."/>
            <person name="Leao P.N."/>
        </authorList>
    </citation>
    <scope>NUCLEOTIDE SEQUENCE</scope>
    <source>
        <strain evidence="2">LEGE 07157</strain>
    </source>
</reference>
<feature type="transmembrane region" description="Helical" evidence="1">
    <location>
        <begin position="6"/>
        <end position="31"/>
    </location>
</feature>
<dbReference type="Pfam" id="PF13641">
    <property type="entry name" value="Glyco_tranf_2_3"/>
    <property type="match status" value="1"/>
</dbReference>
<dbReference type="AlphaFoldDB" id="A0A8J7DV85"/>
<dbReference type="PANTHER" id="PTHR48090">
    <property type="entry name" value="UNDECAPRENYL-PHOSPHATE 4-DEOXY-4-FORMAMIDO-L-ARABINOSE TRANSFERASE-RELATED"/>
    <property type="match status" value="1"/>
</dbReference>
<dbReference type="InterPro" id="IPR029044">
    <property type="entry name" value="Nucleotide-diphossugar_trans"/>
</dbReference>
<evidence type="ECO:0000256" key="1">
    <source>
        <dbReference type="SAM" id="Phobius"/>
    </source>
</evidence>
<name>A0A8J7DV85_9CYAN</name>
<dbReference type="PANTHER" id="PTHR48090:SF6">
    <property type="entry name" value="SLR5056 PROTEIN"/>
    <property type="match status" value="1"/>
</dbReference>
<accession>A0A8J7DV85</accession>
<dbReference type="EMBL" id="JADEWZ010000008">
    <property type="protein sequence ID" value="MBE9115632.1"/>
    <property type="molecule type" value="Genomic_DNA"/>
</dbReference>
<keyword evidence="3" id="KW-1185">Reference proteome</keyword>
<protein>
    <submittedName>
        <fullName evidence="2">Glycosyltransferase family 2 protein</fullName>
    </submittedName>
</protein>
<sequence length="401" mass="43826">MFIYSFVSVSIEFIFLIIAIGLCVPTGVLAIECIGALWGERSIPEIPTEVRSRVAAIVPAHNEEGTIEATIQSLSAQLGNCGRAIVIADNCTDDTAAVARRLGVTVLERKDDENKGKGYALDYGVQFLAQDPPDVVVVMDADCLCGEGAIARISSLAAHRGRPVQALYLMEQPPQPQGKDSVSALAFLVKNWVRPRGLARLGLPCLLTGTGMAFPWSVLRSVSLASGNIVEDMQMGLDLAIAGYPPLFCETAIVTGILPRQSQVAKGQRMRWEHGHLRTLLTQVPRLFKEAIKQRRFELFAIALDLCIPPLSLLVLVWGIAFLGAVVFAYFGIARSAASILTLEGVLMVLAILGAWAKFGREVISGRSLLAIPLYILWKIPLYFAFWLKPQTQWVKTKREI</sequence>
<organism evidence="2 3">
    <name type="scientific">Lusitaniella coriacea LEGE 07157</name>
    <dbReference type="NCBI Taxonomy" id="945747"/>
    <lineage>
        <taxon>Bacteria</taxon>
        <taxon>Bacillati</taxon>
        <taxon>Cyanobacteriota</taxon>
        <taxon>Cyanophyceae</taxon>
        <taxon>Spirulinales</taxon>
        <taxon>Lusitaniellaceae</taxon>
        <taxon>Lusitaniella</taxon>
    </lineage>
</organism>
<dbReference type="InterPro" id="IPR050256">
    <property type="entry name" value="Glycosyltransferase_2"/>
</dbReference>